<dbReference type="EMBL" id="NQKL01000024">
    <property type="protein sequence ID" value="OZY39713.1"/>
    <property type="molecule type" value="Genomic_DNA"/>
</dbReference>
<keyword evidence="1" id="KW-0472">Membrane</keyword>
<proteinExistence type="predicted"/>
<dbReference type="Proteomes" id="UP000216113">
    <property type="component" value="Unassembled WGS sequence"/>
</dbReference>
<name>A0A266LNW2_PSEFR</name>
<evidence type="ECO:0000256" key="1">
    <source>
        <dbReference type="SAM" id="Phobius"/>
    </source>
</evidence>
<organism evidence="2 3">
    <name type="scientific">Pseudomonas fragi</name>
    <dbReference type="NCBI Taxonomy" id="296"/>
    <lineage>
        <taxon>Bacteria</taxon>
        <taxon>Pseudomonadati</taxon>
        <taxon>Pseudomonadota</taxon>
        <taxon>Gammaproteobacteria</taxon>
        <taxon>Pseudomonadales</taxon>
        <taxon>Pseudomonadaceae</taxon>
        <taxon>Pseudomonas</taxon>
    </lineage>
</organism>
<gene>
    <name evidence="2" type="ORF">CJF43_21890</name>
</gene>
<comment type="caution">
    <text evidence="2">The sequence shown here is derived from an EMBL/GenBank/DDBJ whole genome shotgun (WGS) entry which is preliminary data.</text>
</comment>
<evidence type="ECO:0000313" key="2">
    <source>
        <dbReference type="EMBL" id="OZY39713.1"/>
    </source>
</evidence>
<reference evidence="2 3" key="1">
    <citation type="submission" date="2017-08" db="EMBL/GenBank/DDBJ databases">
        <title>Genomic and metabolic characterisation of spoilage-associated Pseudomonas species.</title>
        <authorList>
            <person name="Stanborough T."/>
            <person name="Fegan N."/>
            <person name="Powell S.M."/>
            <person name="Singh T."/>
            <person name="Tamplin M.L."/>
            <person name="Chandry P.S."/>
        </authorList>
    </citation>
    <scope>NUCLEOTIDE SEQUENCE [LARGE SCALE GENOMIC DNA]</scope>
    <source>
        <strain evidence="2 3">F1820</strain>
    </source>
</reference>
<evidence type="ECO:0000313" key="3">
    <source>
        <dbReference type="Proteomes" id="UP000216113"/>
    </source>
</evidence>
<accession>A0A266LNW2</accession>
<sequence length="175" mass="20040">MDMESFGSLTPGWLLSLVGIGVALWNWKWLFKPIKWLCTRLMPPKRFNVSHEAMEGASAEFQAMQGEDMQGHGTPLIHFYTVDILTHDSPISIQKMWICTVSGEEFKAWRLGHHFMESDENVRIESQAIKSFYIQAPYNKEPDPIATIHVQYNGKVKVIHLLSLWARLKLALGLS</sequence>
<keyword evidence="1" id="KW-1133">Transmembrane helix</keyword>
<protein>
    <submittedName>
        <fullName evidence="2">Uncharacterized protein</fullName>
    </submittedName>
</protein>
<keyword evidence="1" id="KW-0812">Transmembrane</keyword>
<dbReference type="AlphaFoldDB" id="A0A266LNW2"/>
<feature type="transmembrane region" description="Helical" evidence="1">
    <location>
        <begin position="12"/>
        <end position="31"/>
    </location>
</feature>